<dbReference type="Proteomes" id="UP000515570">
    <property type="component" value="Chromosome"/>
</dbReference>
<evidence type="ECO:0000256" key="1">
    <source>
        <dbReference type="SAM" id="Phobius"/>
    </source>
</evidence>
<protein>
    <submittedName>
        <fullName evidence="2">FtsX-like permease family protein</fullName>
    </submittedName>
</protein>
<gene>
    <name evidence="2" type="ORF">HW450_11150</name>
</gene>
<keyword evidence="1" id="KW-1133">Transmembrane helix</keyword>
<reference evidence="2 3" key="1">
    <citation type="submission" date="2020-07" db="EMBL/GenBank/DDBJ databases">
        <title>non toxigenic Corynebacterium sp. nov from a clinical source.</title>
        <authorList>
            <person name="Bernier A.-M."/>
            <person name="Bernard K."/>
        </authorList>
    </citation>
    <scope>NUCLEOTIDE SEQUENCE [LARGE SCALE GENOMIC DNA]</scope>
    <source>
        <strain evidence="3">NML 93-0612</strain>
    </source>
</reference>
<evidence type="ECO:0000313" key="3">
    <source>
        <dbReference type="Proteomes" id="UP000515570"/>
    </source>
</evidence>
<feature type="transmembrane region" description="Helical" evidence="1">
    <location>
        <begin position="309"/>
        <end position="333"/>
    </location>
</feature>
<name>A0A7G5FE40_9CORY</name>
<keyword evidence="1" id="KW-0812">Transmembrane</keyword>
<dbReference type="AlphaFoldDB" id="A0A7G5FE40"/>
<dbReference type="PANTHER" id="PTHR30572:SF4">
    <property type="entry name" value="ABC TRANSPORTER PERMEASE YTRF"/>
    <property type="match status" value="1"/>
</dbReference>
<organism evidence="2 3">
    <name type="scientific">Corynebacterium hindlerae</name>
    <dbReference type="NCBI Taxonomy" id="699041"/>
    <lineage>
        <taxon>Bacteria</taxon>
        <taxon>Bacillati</taxon>
        <taxon>Actinomycetota</taxon>
        <taxon>Actinomycetes</taxon>
        <taxon>Mycobacteriales</taxon>
        <taxon>Corynebacteriaceae</taxon>
        <taxon>Corynebacterium</taxon>
    </lineage>
</organism>
<keyword evidence="1" id="KW-0472">Membrane</keyword>
<feature type="transmembrane region" description="Helical" evidence="1">
    <location>
        <begin position="793"/>
        <end position="814"/>
    </location>
</feature>
<dbReference type="GO" id="GO:0022857">
    <property type="term" value="F:transmembrane transporter activity"/>
    <property type="evidence" value="ECO:0007669"/>
    <property type="project" value="TreeGrafter"/>
</dbReference>
<dbReference type="InterPro" id="IPR050250">
    <property type="entry name" value="Macrolide_Exporter_MacB"/>
</dbReference>
<proteinExistence type="predicted"/>
<dbReference type="PANTHER" id="PTHR30572">
    <property type="entry name" value="MEMBRANE COMPONENT OF TRANSPORTER-RELATED"/>
    <property type="match status" value="1"/>
</dbReference>
<feature type="transmembrane region" description="Helical" evidence="1">
    <location>
        <begin position="18"/>
        <end position="38"/>
    </location>
</feature>
<feature type="transmembrane region" description="Helical" evidence="1">
    <location>
        <begin position="461"/>
        <end position="482"/>
    </location>
</feature>
<sequence>MTARLAWRDLRQNWKRSILAVLLFAAPVFLIGTFLGLVEGPWQPPTYQGKEFVASVSTWQCKNTSDDGFCTKDPEALNRPDLQRIAATVPGEFVPELNLTATIHGSDAEFYQAVTASEVDTSSIAVPPPGQIYLSPREAALLGVQEGDRVALTFSGTNSTQDFVVGAPETGGFYGGRSSVNIADLSFFDPATAVSAQLPADWHVQWYSDNTREVFDTDQGVSVYSSIPTPPPANTDKKDLLVVSFLKNLNADDLAGTIALTVLIAVLLASIVGPIFAVAAGRNLRINGILAANGATSAHLRGIMLWHGIFIGLAGAIVGTALTALAGIGIRVFSTDIGFAFHLDLWVALIVLAMLWGLVAALVPAIRASRMDPVQALAGGASVRMRRLRPWHLIPLAFGALFFLLIIFDDGDALPIHIAGLITVVVLSAPLLLLGASRLVRFVSLPARLAIRDGVRNYGRTMPAIGAIAGCLLIGLFSAGFATPLIPGEHPVVIAKPTMVSASDPVVFQEPLHNAQHVTHAPLRVDRYEQFGSEDYNATAKDGVTPYSMSPLAEALHIPSSFEYGSGVFIATPNIIDFLALRAPETVPPAKATEYRDALENGIAIAGSHNLLTDGTITLTKDQDSVQLPAISLPFDSEAPSVIITPDMARDIGIQASYNGSLFAEGKPLNIFQQIRLNFGNNTLQITNEGDDGLGSFFLIPLGLAIVLTFIVTLLLVLLTGMETRKDQRIMASLGGSPALLRRYCGAQGMLVSALGLLGAVIGAALLFLAFLWRNTEIAIADVYQTMLYSISAPLLIVCGAILLVGWLTGLIFGSRFSGDLATR</sequence>
<feature type="transmembrane region" description="Helical" evidence="1">
    <location>
        <begin position="414"/>
        <end position="440"/>
    </location>
</feature>
<feature type="transmembrane region" description="Helical" evidence="1">
    <location>
        <begin position="750"/>
        <end position="773"/>
    </location>
</feature>
<evidence type="ECO:0000313" key="2">
    <source>
        <dbReference type="EMBL" id="QMV84881.1"/>
    </source>
</evidence>
<dbReference type="GO" id="GO:0005886">
    <property type="term" value="C:plasma membrane"/>
    <property type="evidence" value="ECO:0007669"/>
    <property type="project" value="TreeGrafter"/>
</dbReference>
<feature type="transmembrane region" description="Helical" evidence="1">
    <location>
        <begin position="391"/>
        <end position="408"/>
    </location>
</feature>
<accession>A0A7G5FE40</accession>
<feature type="transmembrane region" description="Helical" evidence="1">
    <location>
        <begin position="697"/>
        <end position="719"/>
    </location>
</feature>
<dbReference type="EMBL" id="CP059833">
    <property type="protein sequence ID" value="QMV84881.1"/>
    <property type="molecule type" value="Genomic_DNA"/>
</dbReference>
<keyword evidence="3" id="KW-1185">Reference proteome</keyword>
<feature type="transmembrane region" description="Helical" evidence="1">
    <location>
        <begin position="345"/>
        <end position="366"/>
    </location>
</feature>
<feature type="transmembrane region" description="Helical" evidence="1">
    <location>
        <begin position="254"/>
        <end position="280"/>
    </location>
</feature>
<dbReference type="RefSeq" id="WP_182385688.1">
    <property type="nucleotide sequence ID" value="NZ_CP059833.1"/>
</dbReference>